<protein>
    <submittedName>
        <fullName evidence="2">Uncharacterized protein</fullName>
    </submittedName>
</protein>
<comment type="caution">
    <text evidence="2">The sequence shown here is derived from an EMBL/GenBank/DDBJ whole genome shotgun (WGS) entry which is preliminary data.</text>
</comment>
<name>A0A5N6KXM9_9ROSI</name>
<gene>
    <name evidence="2" type="ORF">FH972_024295</name>
</gene>
<evidence type="ECO:0000313" key="2">
    <source>
        <dbReference type="EMBL" id="KAB8360555.1"/>
    </source>
</evidence>
<feature type="region of interest" description="Disordered" evidence="1">
    <location>
        <begin position="1"/>
        <end position="23"/>
    </location>
</feature>
<evidence type="ECO:0000313" key="3">
    <source>
        <dbReference type="Proteomes" id="UP000327013"/>
    </source>
</evidence>
<dbReference type="EMBL" id="VIBQ01000017">
    <property type="protein sequence ID" value="KAB8360555.1"/>
    <property type="molecule type" value="Genomic_DNA"/>
</dbReference>
<keyword evidence="3" id="KW-1185">Reference proteome</keyword>
<sequence length="479" mass="53201">MFARCGPATSSSTGQAGLSARRPTIAPMTFRYHRLMSNGHTLTDDQTPHTPSPQFAAQSVTSAAMNEAELSQQLDLQSPSDVLRRIFLGPHAKIRSRDINYRIQAIQRRAPARQAELQRWSDEGVSQERGVWGRRVRPAEAATSNSDTNNSKTATMITMDLLRFQLKACNTPEDLLHVLGVASKSSNPHTLQILGSQSIQNIILNKIQHMGATWDDFDVARTIGFINTLYARFEAAGIEFDSRWISLALRKALSVLETDAVRHWLLILSQRLRADGYSSMSNKSVLDLLKVMQEAIKAAKKGMTEHTWLRKSEALIAILTDLPHASTHDAQHSSNCSLSVSLNRGNLLHMGSYLTVLSYLAPAATPELLQREYELASPIIQQSLRRAMAHGLLRLGDATSAWTLVADSERDLNLESGDKLWLGLFKTMDNIPVGLLEKPENLWLKDMAERAFSHILEKRLDHVEAVMGIKVVIIASTGD</sequence>
<dbReference type="Proteomes" id="UP000327013">
    <property type="component" value="Unassembled WGS sequence"/>
</dbReference>
<dbReference type="AlphaFoldDB" id="A0A5N6KXM9"/>
<organism evidence="2 3">
    <name type="scientific">Carpinus fangiana</name>
    <dbReference type="NCBI Taxonomy" id="176857"/>
    <lineage>
        <taxon>Eukaryota</taxon>
        <taxon>Viridiplantae</taxon>
        <taxon>Streptophyta</taxon>
        <taxon>Embryophyta</taxon>
        <taxon>Tracheophyta</taxon>
        <taxon>Spermatophyta</taxon>
        <taxon>Magnoliopsida</taxon>
        <taxon>eudicotyledons</taxon>
        <taxon>Gunneridae</taxon>
        <taxon>Pentapetalae</taxon>
        <taxon>rosids</taxon>
        <taxon>fabids</taxon>
        <taxon>Fagales</taxon>
        <taxon>Betulaceae</taxon>
        <taxon>Carpinus</taxon>
    </lineage>
</organism>
<reference evidence="2 3" key="1">
    <citation type="submission" date="2019-06" db="EMBL/GenBank/DDBJ databases">
        <title>A chromosomal-level reference genome of Carpinus fangiana (Coryloideae, Betulaceae).</title>
        <authorList>
            <person name="Yang X."/>
            <person name="Wang Z."/>
            <person name="Zhang L."/>
            <person name="Hao G."/>
            <person name="Liu J."/>
            <person name="Yang Y."/>
        </authorList>
    </citation>
    <scope>NUCLEOTIDE SEQUENCE [LARGE SCALE GENOMIC DNA]</scope>
    <source>
        <strain evidence="2">Cfa_2016G</strain>
        <tissue evidence="2">Leaf</tissue>
    </source>
</reference>
<evidence type="ECO:0000256" key="1">
    <source>
        <dbReference type="SAM" id="MobiDB-lite"/>
    </source>
</evidence>
<proteinExistence type="predicted"/>
<accession>A0A5N6KXM9</accession>
<dbReference type="OrthoDB" id="10681148at2759"/>